<dbReference type="Proteomes" id="UP000327044">
    <property type="component" value="Unassembled WGS sequence"/>
</dbReference>
<dbReference type="InParanoid" id="A0A5N4B741"/>
<comment type="caution">
    <text evidence="1">The sequence shown here is derived from an EMBL/GenBank/DDBJ whole genome shotgun (WGS) entry which is preliminary data.</text>
</comment>
<dbReference type="PANTHER" id="PTHR46409:SF1">
    <property type="entry name" value="HTH PSQ-TYPE DOMAIN-CONTAINING PROTEIN"/>
    <property type="match status" value="1"/>
</dbReference>
<evidence type="ECO:0000313" key="2">
    <source>
        <dbReference type="Proteomes" id="UP000327044"/>
    </source>
</evidence>
<keyword evidence="2" id="KW-1185">Reference proteome</keyword>
<accession>A0A5N4B741</accession>
<name>A0A5N4B741_PHOPY</name>
<protein>
    <submittedName>
        <fullName evidence="1">Uncharacterized protein</fullName>
    </submittedName>
</protein>
<evidence type="ECO:0000313" key="1">
    <source>
        <dbReference type="EMBL" id="KAB0805378.1"/>
    </source>
</evidence>
<gene>
    <name evidence="1" type="ORF">PPYR_02348</name>
</gene>
<sequence>MCGAISKGTVDEKLSKRSPGKMVHSRWLTTANRILRLYVSTDEPSENLVILVTFILKVYAPMWFIIKSKPSCLQGAFNVWKMIQLSRYLPKNLKDVIDPVIFRNSYFAHPENILLGMLGDTREHIRELAVRRILKARRSNIQQFPRQFEVPNSLNINASCYTDLIDWSWGTLVINEPPLTIGLSEAVLLNDFVKNPGTSMRFSEIKSYPCHTQAVERAVKIVTEASGTVCGSDNRDGVIRAKLESRKIMPSFGSKQDYKLD</sequence>
<dbReference type="AlphaFoldDB" id="A0A5N4B741"/>
<dbReference type="EMBL" id="VVIM01000001">
    <property type="protein sequence ID" value="KAB0805378.1"/>
    <property type="molecule type" value="Genomic_DNA"/>
</dbReference>
<dbReference type="PANTHER" id="PTHR46409">
    <property type="entry name" value="HTH PSQ-TYPE DOMAIN-CONTAINING PROTEIN"/>
    <property type="match status" value="1"/>
</dbReference>
<proteinExistence type="predicted"/>
<organism evidence="1 2">
    <name type="scientific">Photinus pyralis</name>
    <name type="common">Common eastern firefly</name>
    <name type="synonym">Lampyris pyralis</name>
    <dbReference type="NCBI Taxonomy" id="7054"/>
    <lineage>
        <taxon>Eukaryota</taxon>
        <taxon>Metazoa</taxon>
        <taxon>Ecdysozoa</taxon>
        <taxon>Arthropoda</taxon>
        <taxon>Hexapoda</taxon>
        <taxon>Insecta</taxon>
        <taxon>Pterygota</taxon>
        <taxon>Neoptera</taxon>
        <taxon>Endopterygota</taxon>
        <taxon>Coleoptera</taxon>
        <taxon>Polyphaga</taxon>
        <taxon>Elateriformia</taxon>
        <taxon>Elateroidea</taxon>
        <taxon>Lampyridae</taxon>
        <taxon>Lampyrinae</taxon>
        <taxon>Photinus</taxon>
    </lineage>
</organism>
<reference evidence="1 2" key="1">
    <citation type="journal article" date="2018" name="Elife">
        <title>Firefly genomes illuminate parallel origins of bioluminescence in beetles.</title>
        <authorList>
            <person name="Fallon T.R."/>
            <person name="Lower S.E."/>
            <person name="Chang C.H."/>
            <person name="Bessho-Uehara M."/>
            <person name="Martin G.J."/>
            <person name="Bewick A.J."/>
            <person name="Behringer M."/>
            <person name="Debat H.J."/>
            <person name="Wong I."/>
            <person name="Day J.C."/>
            <person name="Suvorov A."/>
            <person name="Silva C.J."/>
            <person name="Stanger-Hall K.F."/>
            <person name="Hall D.W."/>
            <person name="Schmitz R.J."/>
            <person name="Nelson D.R."/>
            <person name="Lewis S.M."/>
            <person name="Shigenobu S."/>
            <person name="Bybee S.M."/>
            <person name="Larracuente A.M."/>
            <person name="Oba Y."/>
            <person name="Weng J.K."/>
        </authorList>
    </citation>
    <scope>NUCLEOTIDE SEQUENCE [LARGE SCALE GENOMIC DNA]</scope>
    <source>
        <strain evidence="1">1611_PpyrPB1</strain>
        <tissue evidence="1">Whole body</tissue>
    </source>
</reference>